<keyword evidence="1" id="KW-0378">Hydrolase</keyword>
<gene>
    <name evidence="1" type="primary">UBP13_2</name>
    <name evidence="1" type="ORF">PIB30_043985</name>
</gene>
<sequence length="77" mass="9050">MAGFARDEEIELFEEIKFEPQVMCELVDKKTTFSANQKIPKVGSVEQFRYPDIPSFLEYVHRGQEASRPRPPFRCRV</sequence>
<accession>A0ABU6SFM1</accession>
<organism evidence="1 2">
    <name type="scientific">Stylosanthes scabra</name>
    <dbReference type="NCBI Taxonomy" id="79078"/>
    <lineage>
        <taxon>Eukaryota</taxon>
        <taxon>Viridiplantae</taxon>
        <taxon>Streptophyta</taxon>
        <taxon>Embryophyta</taxon>
        <taxon>Tracheophyta</taxon>
        <taxon>Spermatophyta</taxon>
        <taxon>Magnoliopsida</taxon>
        <taxon>eudicotyledons</taxon>
        <taxon>Gunneridae</taxon>
        <taxon>Pentapetalae</taxon>
        <taxon>rosids</taxon>
        <taxon>fabids</taxon>
        <taxon>Fabales</taxon>
        <taxon>Fabaceae</taxon>
        <taxon>Papilionoideae</taxon>
        <taxon>50 kb inversion clade</taxon>
        <taxon>dalbergioids sensu lato</taxon>
        <taxon>Dalbergieae</taxon>
        <taxon>Pterocarpus clade</taxon>
        <taxon>Stylosanthes</taxon>
    </lineage>
</organism>
<dbReference type="EC" id="3.4.19.12" evidence="1"/>
<name>A0ABU6SFM1_9FABA</name>
<dbReference type="GO" id="GO:0004843">
    <property type="term" value="F:cysteine-type deubiquitinase activity"/>
    <property type="evidence" value="ECO:0007669"/>
    <property type="project" value="UniProtKB-EC"/>
</dbReference>
<proteinExistence type="predicted"/>
<dbReference type="Proteomes" id="UP001341840">
    <property type="component" value="Unassembled WGS sequence"/>
</dbReference>
<protein>
    <submittedName>
        <fullName evidence="1">Ubiquitin carboxyl-terminal hydrolase 13</fullName>
        <ecNumber evidence="1">3.4.19.12</ecNumber>
    </submittedName>
</protein>
<dbReference type="EMBL" id="JASCZI010060674">
    <property type="protein sequence ID" value="MED6135197.1"/>
    <property type="molecule type" value="Genomic_DNA"/>
</dbReference>
<evidence type="ECO:0000313" key="2">
    <source>
        <dbReference type="Proteomes" id="UP001341840"/>
    </source>
</evidence>
<evidence type="ECO:0000313" key="1">
    <source>
        <dbReference type="EMBL" id="MED6135197.1"/>
    </source>
</evidence>
<reference evidence="1 2" key="1">
    <citation type="journal article" date="2023" name="Plants (Basel)">
        <title>Bridging the Gap: Combining Genomics and Transcriptomics Approaches to Understand Stylosanthes scabra, an Orphan Legume from the Brazilian Caatinga.</title>
        <authorList>
            <person name="Ferreira-Neto J.R.C."/>
            <person name="da Silva M.D."/>
            <person name="Binneck E."/>
            <person name="de Melo N.F."/>
            <person name="da Silva R.H."/>
            <person name="de Melo A.L.T.M."/>
            <person name="Pandolfi V."/>
            <person name="Bustamante F.O."/>
            <person name="Brasileiro-Vidal A.C."/>
            <person name="Benko-Iseppon A.M."/>
        </authorList>
    </citation>
    <scope>NUCLEOTIDE SEQUENCE [LARGE SCALE GENOMIC DNA]</scope>
    <source>
        <tissue evidence="1">Leaves</tissue>
    </source>
</reference>
<dbReference type="Gene3D" id="3.10.20.90">
    <property type="entry name" value="Phosphatidylinositol 3-kinase Catalytic Subunit, Chain A, domain 1"/>
    <property type="match status" value="1"/>
</dbReference>
<keyword evidence="2" id="KW-1185">Reference proteome</keyword>
<comment type="caution">
    <text evidence="1">The sequence shown here is derived from an EMBL/GenBank/DDBJ whole genome shotgun (WGS) entry which is preliminary data.</text>
</comment>